<evidence type="ECO:0000256" key="4">
    <source>
        <dbReference type="ARBA" id="ARBA00022840"/>
    </source>
</evidence>
<dbReference type="InterPro" id="IPR027417">
    <property type="entry name" value="P-loop_NTPase"/>
</dbReference>
<evidence type="ECO:0000313" key="8">
    <source>
        <dbReference type="Proteomes" id="UP000184600"/>
    </source>
</evidence>
<dbReference type="Proteomes" id="UP000184600">
    <property type="component" value="Unassembled WGS sequence"/>
</dbReference>
<accession>A0A1M7YRR7</accession>
<dbReference type="Pfam" id="PF00271">
    <property type="entry name" value="Helicase_C"/>
    <property type="match status" value="1"/>
</dbReference>
<dbReference type="SUPFAM" id="SSF52540">
    <property type="entry name" value="P-loop containing nucleoside triphosphate hydrolases"/>
    <property type="match status" value="1"/>
</dbReference>
<evidence type="ECO:0000256" key="3">
    <source>
        <dbReference type="ARBA" id="ARBA00022806"/>
    </source>
</evidence>
<dbReference type="Pfam" id="PF24473">
    <property type="entry name" value="CON_HrpB"/>
    <property type="match status" value="1"/>
</dbReference>
<protein>
    <submittedName>
        <fullName evidence="7">ATP-dependent RNA helicase HrpB</fullName>
        <ecNumber evidence="7">3.6.4.13</ecNumber>
    </submittedName>
</protein>
<dbReference type="Pfam" id="PF08482">
    <property type="entry name" value="HrpB_C"/>
    <property type="match status" value="1"/>
</dbReference>
<dbReference type="STRING" id="1117707.VQ7734_01034"/>
<evidence type="ECO:0000259" key="6">
    <source>
        <dbReference type="PROSITE" id="PS51194"/>
    </source>
</evidence>
<dbReference type="InterPro" id="IPR001650">
    <property type="entry name" value="Helicase_C-like"/>
</dbReference>
<dbReference type="CDD" id="cd18791">
    <property type="entry name" value="SF2_C_RHA"/>
    <property type="match status" value="1"/>
</dbReference>
<evidence type="ECO:0000256" key="2">
    <source>
        <dbReference type="ARBA" id="ARBA00022801"/>
    </source>
</evidence>
<dbReference type="GO" id="GO:0003724">
    <property type="term" value="F:RNA helicase activity"/>
    <property type="evidence" value="ECO:0007669"/>
    <property type="project" value="UniProtKB-EC"/>
</dbReference>
<dbReference type="InterPro" id="IPR011545">
    <property type="entry name" value="DEAD/DEAH_box_helicase_dom"/>
</dbReference>
<dbReference type="AlphaFoldDB" id="A0A1M7YRR7"/>
<reference evidence="8" key="1">
    <citation type="submission" date="2016-12" db="EMBL/GenBank/DDBJ databases">
        <authorList>
            <person name="Rodrigo-Torres L."/>
            <person name="Arahal R.D."/>
            <person name="Lucena T."/>
        </authorList>
    </citation>
    <scope>NUCLEOTIDE SEQUENCE [LARGE SCALE GENOMIC DNA]</scope>
</reference>
<dbReference type="InterPro" id="IPR013689">
    <property type="entry name" value="RNA_helicase_ATP-dep_HrpB_C"/>
</dbReference>
<proteinExistence type="predicted"/>
<gene>
    <name evidence="7" type="primary">hrpB_1</name>
    <name evidence="7" type="ORF">VQ7734_01034</name>
</gene>
<dbReference type="CDD" id="cd17990">
    <property type="entry name" value="DEXHc_HrpB"/>
    <property type="match status" value="1"/>
</dbReference>
<dbReference type="EC" id="3.6.4.13" evidence="7"/>
<sequence>MSQLPVEAVIDELLSAIQTSPQVVLKAATGAGKSTFFPLFLLKSGVISGKIVLLEPRRLAAKNIAQYIASQLGEPVGKSVGYRIRGESKVSSQTQLEIVTEGVLTRMIQRDPELSGVSLIIFDEFHERNLHADVALTLCLEVQDALREDLTLVVMSATLDSEALQHVLPEALFIESAGRTFPVEYRYDPLRQNELVTSAVTRQIQSVIQREQGSVLVFLPGVRMITQVMQQLETLPDSVEVCPLYGQLDFKQQQKAIQPASEGKRKVVLATNIAETSLTIEGIRIVIDTGLERIARFDPVIGITRLEQTRISQSSAVQRAGRAGRLCEGVCVRLYSESQLQQQPQLTTPEIMRTDLSALAMDMALWGVKDTQVLRWMTPPPQPMLAQGRALLQQLGVMDEAFTLTKMGQEAWQLGIDIRLAAMLLKVQRLKTELLNEKYKYDAYVNTAIAGAVLVEESASGPISLEDLLYQWQTGKHPAKTRLNQMAQRLGSILGHPFSLSDITETVLGVVLGLAFPDRIAQQRHGNQAGHFLLSNGHGAFLPEAESLADEAYLVLTDLMKYAAGSSQVRKAARFDMTLFSTLFPEMIGQEDYVDWDDSKGKLIAQSRWSVGKLIIRTEALPEPDAREMTQALLNYVRRKGLQVLEWNNEAMAWLSRARCAISWLPEEAWPDMSDECLLSEIQDWLLPYLGEVSSVKGLKNVPVLEALKSRIGWELVQSLDMWLPVYHPLPTGQRKKIRYQPGQEPVLSVRIQEVYGEKETPVIAKGKKRLVLELLSPAQRPIQITQDLAAFWNGSYAEVRKEMKGRYPKHIWPEDPASHIATTKTKRQLNQ</sequence>
<dbReference type="GO" id="GO:0005524">
    <property type="term" value="F:ATP binding"/>
    <property type="evidence" value="ECO:0007669"/>
    <property type="project" value="UniProtKB-KW"/>
</dbReference>
<dbReference type="PROSITE" id="PS51192">
    <property type="entry name" value="HELICASE_ATP_BIND_1"/>
    <property type="match status" value="1"/>
</dbReference>
<name>A0A1M7YRR7_9VIBR</name>
<dbReference type="InterPro" id="IPR010225">
    <property type="entry name" value="HrpB"/>
</dbReference>
<evidence type="ECO:0000256" key="1">
    <source>
        <dbReference type="ARBA" id="ARBA00022741"/>
    </source>
</evidence>
<keyword evidence="1" id="KW-0547">Nucleotide-binding</keyword>
<dbReference type="SMART" id="SM00490">
    <property type="entry name" value="HELICc"/>
    <property type="match status" value="1"/>
</dbReference>
<dbReference type="FunFam" id="3.40.50.300:FF:002125">
    <property type="entry name" value="ATP-dependent helicase HrpB"/>
    <property type="match status" value="1"/>
</dbReference>
<organism evidence="7 8">
    <name type="scientific">Vibrio quintilis</name>
    <dbReference type="NCBI Taxonomy" id="1117707"/>
    <lineage>
        <taxon>Bacteria</taxon>
        <taxon>Pseudomonadati</taxon>
        <taxon>Pseudomonadota</taxon>
        <taxon>Gammaproteobacteria</taxon>
        <taxon>Vibrionales</taxon>
        <taxon>Vibrionaceae</taxon>
        <taxon>Vibrio</taxon>
    </lineage>
</organism>
<dbReference type="Gene3D" id="3.40.50.300">
    <property type="entry name" value="P-loop containing nucleotide triphosphate hydrolases"/>
    <property type="match status" value="2"/>
</dbReference>
<dbReference type="PANTHER" id="PTHR43519">
    <property type="entry name" value="ATP-DEPENDENT RNA HELICASE HRPB"/>
    <property type="match status" value="1"/>
</dbReference>
<dbReference type="InterPro" id="IPR014001">
    <property type="entry name" value="Helicase_ATP-bd"/>
</dbReference>
<dbReference type="Pfam" id="PF00270">
    <property type="entry name" value="DEAD"/>
    <property type="match status" value="1"/>
</dbReference>
<dbReference type="EMBL" id="FRFG01000013">
    <property type="protein sequence ID" value="SHO55313.1"/>
    <property type="molecule type" value="Genomic_DNA"/>
</dbReference>
<dbReference type="PROSITE" id="PS51194">
    <property type="entry name" value="HELICASE_CTER"/>
    <property type="match status" value="1"/>
</dbReference>
<feature type="domain" description="Helicase ATP-binding" evidence="5">
    <location>
        <begin position="14"/>
        <end position="177"/>
    </location>
</feature>
<dbReference type="NCBIfam" id="NF008662">
    <property type="entry name" value="PRK11664.1"/>
    <property type="match status" value="1"/>
</dbReference>
<keyword evidence="4" id="KW-0067">ATP-binding</keyword>
<dbReference type="PIRSF" id="PIRSF005496">
    <property type="entry name" value="ATP_hel_hrpB"/>
    <property type="match status" value="1"/>
</dbReference>
<dbReference type="GO" id="GO:0003676">
    <property type="term" value="F:nucleic acid binding"/>
    <property type="evidence" value="ECO:0007669"/>
    <property type="project" value="InterPro"/>
</dbReference>
<keyword evidence="2 7" id="KW-0378">Hydrolase</keyword>
<dbReference type="Gene3D" id="1.20.120.1080">
    <property type="match status" value="1"/>
</dbReference>
<dbReference type="InterPro" id="IPR049614">
    <property type="entry name" value="HrpB_DEXH"/>
</dbReference>
<dbReference type="NCBIfam" id="TIGR01970">
    <property type="entry name" value="DEAH_box_HrpB"/>
    <property type="match status" value="1"/>
</dbReference>
<dbReference type="SMART" id="SM00487">
    <property type="entry name" value="DEXDc"/>
    <property type="match status" value="1"/>
</dbReference>
<evidence type="ECO:0000313" key="7">
    <source>
        <dbReference type="EMBL" id="SHO55313.1"/>
    </source>
</evidence>
<dbReference type="OrthoDB" id="9805617at2"/>
<dbReference type="InterPro" id="IPR056329">
    <property type="entry name" value="CON_HrpB"/>
</dbReference>
<keyword evidence="8" id="KW-1185">Reference proteome</keyword>
<keyword evidence="3 7" id="KW-0347">Helicase</keyword>
<dbReference type="GO" id="GO:0016787">
    <property type="term" value="F:hydrolase activity"/>
    <property type="evidence" value="ECO:0007669"/>
    <property type="project" value="UniProtKB-KW"/>
</dbReference>
<feature type="domain" description="Helicase C-terminal" evidence="6">
    <location>
        <begin position="203"/>
        <end position="367"/>
    </location>
</feature>
<dbReference type="RefSeq" id="WP_073580207.1">
    <property type="nucleotide sequence ID" value="NZ_AP024897.1"/>
</dbReference>
<dbReference type="PANTHER" id="PTHR43519:SF1">
    <property type="entry name" value="ATP-DEPENDENT RNA HELICASE HRPB"/>
    <property type="match status" value="1"/>
</dbReference>
<evidence type="ECO:0000259" key="5">
    <source>
        <dbReference type="PROSITE" id="PS51192"/>
    </source>
</evidence>